<name>A0AAV5AVA3_9FLAO</name>
<dbReference type="NCBIfam" id="TIGR04390">
    <property type="entry name" value="OMP_YaiO_dom"/>
    <property type="match status" value="1"/>
</dbReference>
<protein>
    <recommendedName>
        <fullName evidence="4">YaiO beta-barrel domain-containing protein</fullName>
    </recommendedName>
</protein>
<evidence type="ECO:0000313" key="6">
    <source>
        <dbReference type="EMBL" id="GJM52518.1"/>
    </source>
</evidence>
<keyword evidence="2 3" id="KW-0802">TPR repeat</keyword>
<dbReference type="EMBL" id="BQKA01000006">
    <property type="protein sequence ID" value="GJM49367.1"/>
    <property type="molecule type" value="Genomic_DNA"/>
</dbReference>
<dbReference type="PANTHER" id="PTHR44943">
    <property type="entry name" value="CELLULOSE SYNTHASE OPERON PROTEIN C"/>
    <property type="match status" value="1"/>
</dbReference>
<dbReference type="SMART" id="SM00028">
    <property type="entry name" value="TPR"/>
    <property type="match status" value="10"/>
</dbReference>
<dbReference type="Pfam" id="PF13432">
    <property type="entry name" value="TPR_16"/>
    <property type="match status" value="1"/>
</dbReference>
<dbReference type="Proteomes" id="UP001207736">
    <property type="component" value="Unassembled WGS sequence"/>
</dbReference>
<dbReference type="Pfam" id="PF14559">
    <property type="entry name" value="TPR_19"/>
    <property type="match status" value="1"/>
</dbReference>
<feature type="repeat" description="TPR" evidence="3">
    <location>
        <begin position="43"/>
        <end position="76"/>
    </location>
</feature>
<dbReference type="InterPro" id="IPR019734">
    <property type="entry name" value="TPR_rpt"/>
</dbReference>
<accession>A0AAV5AVA3</accession>
<dbReference type="EMBL" id="BQKB01000013">
    <property type="protein sequence ID" value="GJM52518.1"/>
    <property type="molecule type" value="Genomic_DNA"/>
</dbReference>
<evidence type="ECO:0000256" key="2">
    <source>
        <dbReference type="ARBA" id="ARBA00022803"/>
    </source>
</evidence>
<dbReference type="InterPro" id="IPR030887">
    <property type="entry name" value="Beta-barrel_YaiO"/>
</dbReference>
<gene>
    <name evidence="5" type="ORF">RCZ15_03420</name>
    <name evidence="6" type="ORF">RCZ16_08350</name>
</gene>
<evidence type="ECO:0000259" key="4">
    <source>
        <dbReference type="Pfam" id="PF19413"/>
    </source>
</evidence>
<feature type="domain" description="YaiO beta-barrel" evidence="4">
    <location>
        <begin position="687"/>
        <end position="836"/>
    </location>
</feature>
<evidence type="ECO:0000313" key="5">
    <source>
        <dbReference type="EMBL" id="GJM49367.1"/>
    </source>
</evidence>
<dbReference type="PROSITE" id="PS50005">
    <property type="entry name" value="TPR"/>
    <property type="match status" value="1"/>
</dbReference>
<comment type="caution">
    <text evidence="5">The sequence shown here is derived from an EMBL/GenBank/DDBJ whole genome shotgun (WGS) entry which is preliminary data.</text>
</comment>
<dbReference type="PANTHER" id="PTHR44943:SF4">
    <property type="entry name" value="TPR REPEAT-CONTAINING PROTEIN MJ0798"/>
    <property type="match status" value="1"/>
</dbReference>
<proteinExistence type="predicted"/>
<dbReference type="Gene3D" id="1.25.40.10">
    <property type="entry name" value="Tetratricopeptide repeat domain"/>
    <property type="match status" value="5"/>
</dbReference>
<keyword evidence="8" id="KW-1185">Reference proteome</keyword>
<keyword evidence="1" id="KW-0677">Repeat</keyword>
<dbReference type="Pfam" id="PF19413">
    <property type="entry name" value="YaiO"/>
    <property type="match status" value="1"/>
</dbReference>
<evidence type="ECO:0000256" key="1">
    <source>
        <dbReference type="ARBA" id="ARBA00022737"/>
    </source>
</evidence>
<dbReference type="InterPro" id="IPR011990">
    <property type="entry name" value="TPR-like_helical_dom_sf"/>
</dbReference>
<evidence type="ECO:0000313" key="8">
    <source>
        <dbReference type="Proteomes" id="UP001208692"/>
    </source>
</evidence>
<organism evidence="5 7">
    <name type="scientific">Capnocytophaga catalasegens</name>
    <dbReference type="NCBI Taxonomy" id="1004260"/>
    <lineage>
        <taxon>Bacteria</taxon>
        <taxon>Pseudomonadati</taxon>
        <taxon>Bacteroidota</taxon>
        <taxon>Flavobacteriia</taxon>
        <taxon>Flavobacteriales</taxon>
        <taxon>Flavobacteriaceae</taxon>
        <taxon>Capnocytophaga</taxon>
    </lineage>
</organism>
<reference evidence="5 8" key="1">
    <citation type="submission" date="2021-11" db="EMBL/GenBank/DDBJ databases">
        <title>Draft genome sequence of Capnocytophaga sp. strain KC07075 isolated from cat oral cavity.</title>
        <authorList>
            <person name="Suzuki M."/>
            <person name="Imaoka K."/>
            <person name="Kimura M."/>
            <person name="Morikawa S."/>
            <person name="Maeda K."/>
        </authorList>
    </citation>
    <scope>NUCLEOTIDE SEQUENCE</scope>
    <source>
        <strain evidence="5">KC07075</strain>
        <strain evidence="6 8">KC07079</strain>
    </source>
</reference>
<dbReference type="SUPFAM" id="SSF48452">
    <property type="entry name" value="TPR-like"/>
    <property type="match status" value="3"/>
</dbReference>
<dbReference type="InterPro" id="IPR051685">
    <property type="entry name" value="Ycf3/AcsC/BcsC/TPR_MFPF"/>
</dbReference>
<sequence>MSWQASAQEEKIVRQVSQHFSKKEYDSAKKLLDKALIESPNDADLLALLGIYYYQKQMYDKARFNLLKSIEINPTNEEAKQVLTNIEIATKNYSSAICYINELLEISPYDPELWRKKIAVYREQGNDIEALRLLKRVRIIYPQDEQFKKDYLYSLQELSVQEKKKGNIDQAVKMDEETIKINPKDEQGYVRLINNYLMAGDREKALLYVNRGLENLPHNKNLVNRKIGILTEMNRYVEAVDFIQKEMKKGNVSSEMVLNYNDILSQAAQYQNQNDPYVLYGKLFENNPLNNEALDYLISNSISKGYYQEALVYIDKGMLLKGRTKELLVKKYLVYKLLNREGQAINLLEELYKEYPTDIDIKNDYLQYRYQRGKELAQEAMCDEAIIDFEFVAYQNDNEWQENAMKSLFNCYFQKKKYDKALQIAEVLGQKYPQEGEVKKAAIYHVQGEYEKALAIYNKLIETQKNEKFVDGYEEIAIEYIKQLNAAGNTIKAYEQSKKLVELKPTSNQGLKYLIVVASTLNKSDEALSYIKKGAELYPHDLFFVIKQAQEYTKNDNPDKAITFLDPYLEKYPHNQDLVRAYSEAVQKQAQHLSRQNQLDLAQDLLRKATKYDPKNNELNYQHGLIFEKQHQYDSAYVYQRKYQPSVLEISEFRKQLNWLKHKLYRNEARFMYQRNDIDDKRIPGIFEASYVRYANKNTYTLGLTSSGRTDKRAYMVQGEWAHTLSPKWYFTIGGGASGHFFPKYIGNMTIYRTLPRDWEAELSVGYKELRSVDASQLFQLQVGATKHLDRFRLNAKLVGISLASQFYYNTLGRIQYNLDNERTFLAIYGGIGSAPVDEILNYQYYSSFSTTNANFGGIAQYMLSDIITLGISGTWYEYTDSIDRSNLYNLSFYLNVSF</sequence>
<evidence type="ECO:0000313" key="7">
    <source>
        <dbReference type="Proteomes" id="UP001207736"/>
    </source>
</evidence>
<dbReference type="Proteomes" id="UP001208692">
    <property type="component" value="Unassembled WGS sequence"/>
</dbReference>
<dbReference type="AlphaFoldDB" id="A0AAV5AVA3"/>
<evidence type="ECO:0000256" key="3">
    <source>
        <dbReference type="PROSITE-ProRule" id="PRU00339"/>
    </source>
</evidence>